<gene>
    <name evidence="4" type="ORF">POTOM_012861</name>
</gene>
<evidence type="ECO:0000313" key="5">
    <source>
        <dbReference type="Proteomes" id="UP000886885"/>
    </source>
</evidence>
<dbReference type="InterPro" id="IPR000504">
    <property type="entry name" value="RRM_dom"/>
</dbReference>
<feature type="region of interest" description="Disordered" evidence="2">
    <location>
        <begin position="588"/>
        <end position="619"/>
    </location>
</feature>
<proteinExistence type="predicted"/>
<evidence type="ECO:0000313" key="4">
    <source>
        <dbReference type="EMBL" id="KAG6783414.1"/>
    </source>
</evidence>
<dbReference type="EMBL" id="JAAWWB010000005">
    <property type="protein sequence ID" value="KAG6783414.1"/>
    <property type="molecule type" value="Genomic_DNA"/>
</dbReference>
<dbReference type="OrthoDB" id="1436566at2759"/>
<dbReference type="GO" id="GO:0003723">
    <property type="term" value="F:RNA binding"/>
    <property type="evidence" value="ECO:0007669"/>
    <property type="project" value="UniProtKB-UniRule"/>
</dbReference>
<evidence type="ECO:0000259" key="3">
    <source>
        <dbReference type="PROSITE" id="PS50102"/>
    </source>
</evidence>
<name>A0A8X8D9C1_POPTO</name>
<evidence type="ECO:0000256" key="1">
    <source>
        <dbReference type="PROSITE-ProRule" id="PRU00176"/>
    </source>
</evidence>
<feature type="compositionally biased region" description="Polar residues" evidence="2">
    <location>
        <begin position="551"/>
        <end position="565"/>
    </location>
</feature>
<protein>
    <recommendedName>
        <fullName evidence="3">RRM domain-containing protein</fullName>
    </recommendedName>
</protein>
<feature type="region of interest" description="Disordered" evidence="2">
    <location>
        <begin position="167"/>
        <end position="193"/>
    </location>
</feature>
<dbReference type="AlphaFoldDB" id="A0A8X8D9C1"/>
<accession>A0A8X8D9C1</accession>
<sequence>MTLSVSSAPFTKNQPPMPVIASSILHLHKTPYQHLQTLPQPPTITSPYLNPTDYPVILPSNQAASPVFPSEPPNKLFSPASYVNTSSGPDHLKLFFERFPSWVEYQDLKRTFSKFGRVIKLFLSKRKTVLGRRFGFVELLSPLPVSDLCDQASNVWFDSYKLRVNPAKLQSPKPPQSSPPLKPLPKPAPPHKPQLMFRDNRSFAEVLTSKQQPMVTTPRRMIQYNSTDEDKEWLHRSLVGNLLPNVDVATLEATVLKSSVKAVSFRFLGASQVIITYVDQLASVQEQRNKVYVLHSLFSNLRQWETRTRAYDRFAWISIFGLPMEGWNRNCINSLLQSWGNIVGYDTSCVSQGSISGLRVLIRTTTLDPLHDHVFLQLDGVQVEVSLKEIKGEFIPSLTTVKHSMDVSLCSASVLSDDDEDDFCEETNGAATTHIETKQRPEFESEFTGLLCTQTQIASTLTTSKVSPLYLYPEITEICRHAGLSDENTYEGDNRLALVPFVRVEVASAACREIDVQQVSCFTAKDGLDQHVDCDGGLLQKMGRKKKHKTSSIGPGTNHDSSNIGPSFTTFITPIADPYELSALEVGNRKSQKKKAKKLARRPHSLRRMKSRQMGKHSGKQLETVIIEYSVSDNGIKNRNAIIKAGKALIDEDEASSSKYRPDTNAGDEASEPAHSDNWVEATACWEVGKSILQGHDDGTLMTQTLQGFLDREQEEWTLRKKT</sequence>
<reference evidence="4" key="1">
    <citation type="journal article" date="2020" name="bioRxiv">
        <title>Hybrid origin of Populus tomentosa Carr. identified through genome sequencing and phylogenomic analysis.</title>
        <authorList>
            <person name="An X."/>
            <person name="Gao K."/>
            <person name="Chen Z."/>
            <person name="Li J."/>
            <person name="Yang X."/>
            <person name="Yang X."/>
            <person name="Zhou J."/>
            <person name="Guo T."/>
            <person name="Zhao T."/>
            <person name="Huang S."/>
            <person name="Miao D."/>
            <person name="Khan W.U."/>
            <person name="Rao P."/>
            <person name="Ye M."/>
            <person name="Lei B."/>
            <person name="Liao W."/>
            <person name="Wang J."/>
            <person name="Ji L."/>
            <person name="Li Y."/>
            <person name="Guo B."/>
            <person name="Mustafa N.S."/>
            <person name="Li S."/>
            <person name="Yun Q."/>
            <person name="Keller S.R."/>
            <person name="Mao J."/>
            <person name="Zhang R."/>
            <person name="Strauss S.H."/>
        </authorList>
    </citation>
    <scope>NUCLEOTIDE SEQUENCE</scope>
    <source>
        <strain evidence="4">GM15</strain>
        <tissue evidence="4">Leaf</tissue>
    </source>
</reference>
<feature type="compositionally biased region" description="Basic residues" evidence="2">
    <location>
        <begin position="590"/>
        <end position="619"/>
    </location>
</feature>
<keyword evidence="5" id="KW-1185">Reference proteome</keyword>
<feature type="compositionally biased region" description="Pro residues" evidence="2">
    <location>
        <begin position="172"/>
        <end position="192"/>
    </location>
</feature>
<dbReference type="CDD" id="cd00590">
    <property type="entry name" value="RRM_SF"/>
    <property type="match status" value="1"/>
</dbReference>
<dbReference type="SMART" id="SM00360">
    <property type="entry name" value="RRM"/>
    <property type="match status" value="1"/>
</dbReference>
<comment type="caution">
    <text evidence="4">The sequence shown here is derived from an EMBL/GenBank/DDBJ whole genome shotgun (WGS) entry which is preliminary data.</text>
</comment>
<organism evidence="4 5">
    <name type="scientific">Populus tomentosa</name>
    <name type="common">Chinese white poplar</name>
    <dbReference type="NCBI Taxonomy" id="118781"/>
    <lineage>
        <taxon>Eukaryota</taxon>
        <taxon>Viridiplantae</taxon>
        <taxon>Streptophyta</taxon>
        <taxon>Embryophyta</taxon>
        <taxon>Tracheophyta</taxon>
        <taxon>Spermatophyta</taxon>
        <taxon>Magnoliopsida</taxon>
        <taxon>eudicotyledons</taxon>
        <taxon>Gunneridae</taxon>
        <taxon>Pentapetalae</taxon>
        <taxon>rosids</taxon>
        <taxon>fabids</taxon>
        <taxon>Malpighiales</taxon>
        <taxon>Salicaceae</taxon>
        <taxon>Saliceae</taxon>
        <taxon>Populus</taxon>
    </lineage>
</organism>
<dbReference type="Proteomes" id="UP000886885">
    <property type="component" value="Chromosome 3A"/>
</dbReference>
<dbReference type="PROSITE" id="PS50102">
    <property type="entry name" value="RRM"/>
    <property type="match status" value="1"/>
</dbReference>
<feature type="region of interest" description="Disordered" evidence="2">
    <location>
        <begin position="545"/>
        <end position="565"/>
    </location>
</feature>
<feature type="domain" description="RRM" evidence="3">
    <location>
        <begin position="92"/>
        <end position="169"/>
    </location>
</feature>
<keyword evidence="1" id="KW-0694">RNA-binding</keyword>
<feature type="region of interest" description="Disordered" evidence="2">
    <location>
        <begin position="653"/>
        <end position="676"/>
    </location>
</feature>
<evidence type="ECO:0000256" key="2">
    <source>
        <dbReference type="SAM" id="MobiDB-lite"/>
    </source>
</evidence>